<evidence type="ECO:0000313" key="5">
    <source>
        <dbReference type="EMBL" id="ORY03289.1"/>
    </source>
</evidence>
<dbReference type="PANTHER" id="PTHR10587:SF133">
    <property type="entry name" value="CHITIN DEACETYLASE 1-RELATED"/>
    <property type="match status" value="1"/>
</dbReference>
<dbReference type="STRING" id="1314790.A0A1Y1YZA5"/>
<dbReference type="Gene3D" id="3.20.20.370">
    <property type="entry name" value="Glycoside hydrolase/deacetylase"/>
    <property type="match status" value="1"/>
</dbReference>
<dbReference type="Pfam" id="PF01522">
    <property type="entry name" value="Polysacc_deac_1"/>
    <property type="match status" value="1"/>
</dbReference>
<evidence type="ECO:0000259" key="4">
    <source>
        <dbReference type="PROSITE" id="PS51677"/>
    </source>
</evidence>
<feature type="domain" description="NodB homology" evidence="4">
    <location>
        <begin position="43"/>
        <end position="222"/>
    </location>
</feature>
<organism evidence="5 6">
    <name type="scientific">Basidiobolus meristosporus CBS 931.73</name>
    <dbReference type="NCBI Taxonomy" id="1314790"/>
    <lineage>
        <taxon>Eukaryota</taxon>
        <taxon>Fungi</taxon>
        <taxon>Fungi incertae sedis</taxon>
        <taxon>Zoopagomycota</taxon>
        <taxon>Entomophthoromycotina</taxon>
        <taxon>Basidiobolomycetes</taxon>
        <taxon>Basidiobolales</taxon>
        <taxon>Basidiobolaceae</taxon>
        <taxon>Basidiobolus</taxon>
    </lineage>
</organism>
<keyword evidence="2 5" id="KW-0378">Hydrolase</keyword>
<evidence type="ECO:0000256" key="1">
    <source>
        <dbReference type="ARBA" id="ARBA00022723"/>
    </source>
</evidence>
<dbReference type="AlphaFoldDB" id="A0A1Y1YZA5"/>
<keyword evidence="1" id="KW-0479">Metal-binding</keyword>
<proteinExistence type="predicted"/>
<name>A0A1Y1YZA5_9FUNG</name>
<dbReference type="InterPro" id="IPR002509">
    <property type="entry name" value="NODB_dom"/>
</dbReference>
<dbReference type="GO" id="GO:0005975">
    <property type="term" value="P:carbohydrate metabolic process"/>
    <property type="evidence" value="ECO:0007669"/>
    <property type="project" value="InterPro"/>
</dbReference>
<evidence type="ECO:0000256" key="3">
    <source>
        <dbReference type="SAM" id="SignalP"/>
    </source>
</evidence>
<evidence type="ECO:0000256" key="2">
    <source>
        <dbReference type="ARBA" id="ARBA00022801"/>
    </source>
</evidence>
<keyword evidence="6" id="KW-1185">Reference proteome</keyword>
<protein>
    <submittedName>
        <fullName evidence="5">Glycoside hydrolase/deacetylase</fullName>
    </submittedName>
</protein>
<dbReference type="GO" id="GO:0004099">
    <property type="term" value="F:chitin deacetylase activity"/>
    <property type="evidence" value="ECO:0007669"/>
    <property type="project" value="TreeGrafter"/>
</dbReference>
<dbReference type="InParanoid" id="A0A1Y1YZA5"/>
<keyword evidence="3" id="KW-0732">Signal</keyword>
<reference evidence="5 6" key="1">
    <citation type="submission" date="2016-07" db="EMBL/GenBank/DDBJ databases">
        <title>Pervasive Adenine N6-methylation of Active Genes in Fungi.</title>
        <authorList>
            <consortium name="DOE Joint Genome Institute"/>
            <person name="Mondo S.J."/>
            <person name="Dannebaum R.O."/>
            <person name="Kuo R.C."/>
            <person name="Labutti K."/>
            <person name="Haridas S."/>
            <person name="Kuo A."/>
            <person name="Salamov A."/>
            <person name="Ahrendt S.R."/>
            <person name="Lipzen A."/>
            <person name="Sullivan W."/>
            <person name="Andreopoulos W.B."/>
            <person name="Clum A."/>
            <person name="Lindquist E."/>
            <person name="Daum C."/>
            <person name="Ramamoorthy G.K."/>
            <person name="Gryganskyi A."/>
            <person name="Culley D."/>
            <person name="Magnuson J.K."/>
            <person name="James T.Y."/>
            <person name="O'Malley M.A."/>
            <person name="Stajich J.E."/>
            <person name="Spatafora J.W."/>
            <person name="Visel A."/>
            <person name="Grigoriev I.V."/>
        </authorList>
    </citation>
    <scope>NUCLEOTIDE SEQUENCE [LARGE SCALE GENOMIC DNA]</scope>
    <source>
        <strain evidence="5 6">CBS 931.73</strain>
    </source>
</reference>
<dbReference type="PROSITE" id="PS51677">
    <property type="entry name" value="NODB"/>
    <property type="match status" value="1"/>
</dbReference>
<evidence type="ECO:0000313" key="6">
    <source>
        <dbReference type="Proteomes" id="UP000193498"/>
    </source>
</evidence>
<dbReference type="EMBL" id="MCFE01000048">
    <property type="protein sequence ID" value="ORY03289.1"/>
    <property type="molecule type" value="Genomic_DNA"/>
</dbReference>
<dbReference type="GO" id="GO:0009272">
    <property type="term" value="P:fungal-type cell wall biogenesis"/>
    <property type="evidence" value="ECO:0007669"/>
    <property type="project" value="UniProtKB-ARBA"/>
</dbReference>
<accession>A0A1Y1YZA5</accession>
<feature type="chain" id="PRO_5011009581" evidence="3">
    <location>
        <begin position="23"/>
        <end position="235"/>
    </location>
</feature>
<dbReference type="GO" id="GO:0046872">
    <property type="term" value="F:metal ion binding"/>
    <property type="evidence" value="ECO:0007669"/>
    <property type="project" value="UniProtKB-KW"/>
</dbReference>
<dbReference type="PANTHER" id="PTHR10587">
    <property type="entry name" value="GLYCOSYL TRANSFERASE-RELATED"/>
    <property type="match status" value="1"/>
</dbReference>
<dbReference type="InterPro" id="IPR050248">
    <property type="entry name" value="Polysacc_deacetylase_ArnD"/>
</dbReference>
<dbReference type="OrthoDB" id="407355at2759"/>
<comment type="caution">
    <text evidence="5">The sequence shown here is derived from an EMBL/GenBank/DDBJ whole genome shotgun (WGS) entry which is preliminary data.</text>
</comment>
<dbReference type="InterPro" id="IPR011330">
    <property type="entry name" value="Glyco_hydro/deAcase_b/a-brl"/>
</dbReference>
<dbReference type="Proteomes" id="UP000193498">
    <property type="component" value="Unassembled WGS sequence"/>
</dbReference>
<sequence>MRFLSNISILILGLVGVSQIGAAGIRKRAAPLGVQISECSTNGVVAITFDDGPGSFTQELLNILGNTRVTFFLVGENVDKYPEIVREMYRRGHHIASHTYSHANLNELDTAGIEREMRRSSDAIYRAIKVRPRYMRCPYGECDDRVLAVLKRLGYKVIYWNLDTLDWKTQSTQATVSAYNVLDKNPPNSSNYISLQHDVHAPTIRAVRDILKKVRDTRYRVVTVPQCLQDNGLYA</sequence>
<dbReference type="GO" id="GO:0016020">
    <property type="term" value="C:membrane"/>
    <property type="evidence" value="ECO:0007669"/>
    <property type="project" value="TreeGrafter"/>
</dbReference>
<dbReference type="SUPFAM" id="SSF88713">
    <property type="entry name" value="Glycoside hydrolase/deacetylase"/>
    <property type="match status" value="1"/>
</dbReference>
<feature type="signal peptide" evidence="3">
    <location>
        <begin position="1"/>
        <end position="22"/>
    </location>
</feature>
<gene>
    <name evidence="5" type="ORF">K493DRAFT_207207</name>
</gene>